<accession>K0SSL5</accession>
<sequence length="61" mass="6725">KHPITREALIASAGLLEHFDVSDSVKFTSEKVHNVAPGQTVKHYSSNVPCIIDYGGRLARY</sequence>
<protein>
    <submittedName>
        <fullName evidence="1">Uncharacterized protein</fullName>
    </submittedName>
</protein>
<gene>
    <name evidence="1" type="ORF">THAOC_10900</name>
</gene>
<evidence type="ECO:0000313" key="1">
    <source>
        <dbReference type="EMBL" id="EJK67979.1"/>
    </source>
</evidence>
<dbReference type="AlphaFoldDB" id="K0SSL5"/>
<keyword evidence="2" id="KW-1185">Reference proteome</keyword>
<dbReference type="Proteomes" id="UP000266841">
    <property type="component" value="Unassembled WGS sequence"/>
</dbReference>
<reference evidence="1 2" key="1">
    <citation type="journal article" date="2012" name="Genome Biol.">
        <title>Genome and low-iron response of an oceanic diatom adapted to chronic iron limitation.</title>
        <authorList>
            <person name="Lommer M."/>
            <person name="Specht M."/>
            <person name="Roy A.S."/>
            <person name="Kraemer L."/>
            <person name="Andreson R."/>
            <person name="Gutowska M.A."/>
            <person name="Wolf J."/>
            <person name="Bergner S.V."/>
            <person name="Schilhabel M.B."/>
            <person name="Klostermeier U.C."/>
            <person name="Beiko R.G."/>
            <person name="Rosenstiel P."/>
            <person name="Hippler M."/>
            <person name="Laroche J."/>
        </authorList>
    </citation>
    <scope>NUCLEOTIDE SEQUENCE [LARGE SCALE GENOMIC DNA]</scope>
    <source>
        <strain evidence="1 2">CCMP1005</strain>
    </source>
</reference>
<name>K0SSL5_THAOC</name>
<comment type="caution">
    <text evidence="1">The sequence shown here is derived from an EMBL/GenBank/DDBJ whole genome shotgun (WGS) entry which is preliminary data.</text>
</comment>
<evidence type="ECO:0000313" key="2">
    <source>
        <dbReference type="Proteomes" id="UP000266841"/>
    </source>
</evidence>
<proteinExistence type="predicted"/>
<feature type="non-terminal residue" evidence="1">
    <location>
        <position position="1"/>
    </location>
</feature>
<dbReference type="EMBL" id="AGNL01012274">
    <property type="protein sequence ID" value="EJK67979.1"/>
    <property type="molecule type" value="Genomic_DNA"/>
</dbReference>
<organism evidence="1 2">
    <name type="scientific">Thalassiosira oceanica</name>
    <name type="common">Marine diatom</name>
    <dbReference type="NCBI Taxonomy" id="159749"/>
    <lineage>
        <taxon>Eukaryota</taxon>
        <taxon>Sar</taxon>
        <taxon>Stramenopiles</taxon>
        <taxon>Ochrophyta</taxon>
        <taxon>Bacillariophyta</taxon>
        <taxon>Coscinodiscophyceae</taxon>
        <taxon>Thalassiosirophycidae</taxon>
        <taxon>Thalassiosirales</taxon>
        <taxon>Thalassiosiraceae</taxon>
        <taxon>Thalassiosira</taxon>
    </lineage>
</organism>